<evidence type="ECO:0000313" key="2">
    <source>
        <dbReference type="EMBL" id="KRL56225.1"/>
    </source>
</evidence>
<dbReference type="InterPro" id="IPR010982">
    <property type="entry name" value="Lambda_DNA-bd_dom_sf"/>
</dbReference>
<dbReference type="eggNOG" id="ENOG5031CY7">
    <property type="taxonomic scope" value="Bacteria"/>
</dbReference>
<reference evidence="2 3" key="1">
    <citation type="journal article" date="2015" name="Genome Announc.">
        <title>Expanding the biotechnology potential of lactobacilli through comparative genomics of 213 strains and associated genera.</title>
        <authorList>
            <person name="Sun Z."/>
            <person name="Harris H.M."/>
            <person name="McCann A."/>
            <person name="Guo C."/>
            <person name="Argimon S."/>
            <person name="Zhang W."/>
            <person name="Yang X."/>
            <person name="Jeffery I.B."/>
            <person name="Cooney J.C."/>
            <person name="Kagawa T.F."/>
            <person name="Liu W."/>
            <person name="Song Y."/>
            <person name="Salvetti E."/>
            <person name="Wrobel A."/>
            <person name="Rasinkangas P."/>
            <person name="Parkhill J."/>
            <person name="Rea M.C."/>
            <person name="O'Sullivan O."/>
            <person name="Ritari J."/>
            <person name="Douillard F.P."/>
            <person name="Paul Ross R."/>
            <person name="Yang R."/>
            <person name="Briner A.E."/>
            <person name="Felis G.E."/>
            <person name="de Vos W.M."/>
            <person name="Barrangou R."/>
            <person name="Klaenhammer T.R."/>
            <person name="Caufield P.W."/>
            <person name="Cui Y."/>
            <person name="Zhang H."/>
            <person name="O'Toole P.W."/>
        </authorList>
    </citation>
    <scope>NUCLEOTIDE SEQUENCE [LARGE SCALE GENOMIC DNA]</scope>
    <source>
        <strain evidence="2 3">DSM 15814</strain>
    </source>
</reference>
<evidence type="ECO:0000259" key="1">
    <source>
        <dbReference type="PROSITE" id="PS50943"/>
    </source>
</evidence>
<comment type="caution">
    <text evidence="2">The sequence shown here is derived from an EMBL/GenBank/DDBJ whole genome shotgun (WGS) entry which is preliminary data.</text>
</comment>
<dbReference type="AlphaFoldDB" id="A0A0R1RI74"/>
<feature type="domain" description="HTH cro/C1-type" evidence="1">
    <location>
        <begin position="9"/>
        <end position="68"/>
    </location>
</feature>
<protein>
    <recommendedName>
        <fullName evidence="1">HTH cro/C1-type domain-containing protein</fullName>
    </recommendedName>
</protein>
<dbReference type="SUPFAM" id="SSF47413">
    <property type="entry name" value="lambda repressor-like DNA-binding domains"/>
    <property type="match status" value="1"/>
</dbReference>
<dbReference type="PATRIC" id="fig|1114972.6.peg.2326"/>
<dbReference type="PROSITE" id="PS50943">
    <property type="entry name" value="HTH_CROC1"/>
    <property type="match status" value="1"/>
</dbReference>
<dbReference type="CDD" id="cd00093">
    <property type="entry name" value="HTH_XRE"/>
    <property type="match status" value="1"/>
</dbReference>
<dbReference type="Proteomes" id="UP000051999">
    <property type="component" value="Unassembled WGS sequence"/>
</dbReference>
<dbReference type="EMBL" id="AZFF01000005">
    <property type="protein sequence ID" value="KRL56225.1"/>
    <property type="molecule type" value="Genomic_DNA"/>
</dbReference>
<dbReference type="Pfam" id="PF01381">
    <property type="entry name" value="HTH_3"/>
    <property type="match status" value="1"/>
</dbReference>
<accession>A0A0R1RI74</accession>
<dbReference type="SMART" id="SM00530">
    <property type="entry name" value="HTH_XRE"/>
    <property type="match status" value="1"/>
</dbReference>
<dbReference type="Gene3D" id="1.10.260.40">
    <property type="entry name" value="lambda repressor-like DNA-binding domains"/>
    <property type="match status" value="1"/>
</dbReference>
<proteinExistence type="predicted"/>
<organism evidence="2 3">
    <name type="scientific">Furfurilactobacillus rossiae DSM 15814</name>
    <dbReference type="NCBI Taxonomy" id="1114972"/>
    <lineage>
        <taxon>Bacteria</taxon>
        <taxon>Bacillati</taxon>
        <taxon>Bacillota</taxon>
        <taxon>Bacilli</taxon>
        <taxon>Lactobacillales</taxon>
        <taxon>Lactobacillaceae</taxon>
        <taxon>Furfurilactobacillus</taxon>
    </lineage>
</organism>
<evidence type="ECO:0000313" key="3">
    <source>
        <dbReference type="Proteomes" id="UP000051999"/>
    </source>
</evidence>
<dbReference type="GO" id="GO:0003677">
    <property type="term" value="F:DNA binding"/>
    <property type="evidence" value="ECO:0007669"/>
    <property type="project" value="InterPro"/>
</dbReference>
<name>A0A0R1RI74_9LACO</name>
<sequence>MANLLGVLLKEQRLGKHMTLRQLAATLNERYGLNLSAGMLSRYENGTNVSTGNLFFIADFFEIDLTAFAKSFVENRRAEIAD</sequence>
<keyword evidence="3" id="KW-1185">Reference proteome</keyword>
<gene>
    <name evidence="2" type="ORF">FD35_GL002270</name>
</gene>
<dbReference type="InterPro" id="IPR001387">
    <property type="entry name" value="Cro/C1-type_HTH"/>
</dbReference>